<dbReference type="AlphaFoldDB" id="A0A9P3PJV2"/>
<accession>A0A9P3PJV2</accession>
<gene>
    <name evidence="2" type="ORF">LshimejAT787_0310850</name>
</gene>
<feature type="region of interest" description="Disordered" evidence="1">
    <location>
        <begin position="449"/>
        <end position="490"/>
    </location>
</feature>
<feature type="region of interest" description="Disordered" evidence="1">
    <location>
        <begin position="506"/>
        <end position="543"/>
    </location>
</feature>
<evidence type="ECO:0000313" key="2">
    <source>
        <dbReference type="EMBL" id="GLB36798.1"/>
    </source>
</evidence>
<keyword evidence="3" id="KW-1185">Reference proteome</keyword>
<dbReference type="Proteomes" id="UP001063166">
    <property type="component" value="Unassembled WGS sequence"/>
</dbReference>
<organism evidence="2 3">
    <name type="scientific">Lyophyllum shimeji</name>
    <name type="common">Hon-shimeji</name>
    <name type="synonym">Tricholoma shimeji</name>
    <dbReference type="NCBI Taxonomy" id="47721"/>
    <lineage>
        <taxon>Eukaryota</taxon>
        <taxon>Fungi</taxon>
        <taxon>Dikarya</taxon>
        <taxon>Basidiomycota</taxon>
        <taxon>Agaricomycotina</taxon>
        <taxon>Agaricomycetes</taxon>
        <taxon>Agaricomycetidae</taxon>
        <taxon>Agaricales</taxon>
        <taxon>Tricholomatineae</taxon>
        <taxon>Lyophyllaceae</taxon>
        <taxon>Lyophyllum</taxon>
    </lineage>
</organism>
<protein>
    <submittedName>
        <fullName evidence="2">Uncharacterized protein</fullName>
    </submittedName>
</protein>
<feature type="compositionally biased region" description="Basic and acidic residues" evidence="1">
    <location>
        <begin position="514"/>
        <end position="525"/>
    </location>
</feature>
<dbReference type="EMBL" id="BRPK01000003">
    <property type="protein sequence ID" value="GLB36798.1"/>
    <property type="molecule type" value="Genomic_DNA"/>
</dbReference>
<comment type="caution">
    <text evidence="2">The sequence shown here is derived from an EMBL/GenBank/DDBJ whole genome shotgun (WGS) entry which is preliminary data.</text>
</comment>
<name>A0A9P3PJV2_LYOSH</name>
<feature type="region of interest" description="Disordered" evidence="1">
    <location>
        <begin position="200"/>
        <end position="223"/>
    </location>
</feature>
<evidence type="ECO:0000256" key="1">
    <source>
        <dbReference type="SAM" id="MobiDB-lite"/>
    </source>
</evidence>
<sequence length="543" mass="57020">MPATDNIERRKRTPDFSVLLGTYHWVWNGHPSVDAQITPEDPSSDDGGTLTLSLKPRTRVAKPANVIGEFALPRPPGHSGSFAGLTPRRGKRGAGTLDIKGVAWEGAPAPPMPERGHALWVSEAVDDNGHPFVGMHVTDNTTFWDVLGKRQADGYVPGQGMTWEGLTESEIERLGLLGEEDAEGLTEEVEGVGEDVERAGDEAAGDEAAGARVGAGGPSEQAARNAAEAQAEAAATASAAADAVLSAASAEARRPLGGAVPVGVSELPVLEPPDLMPAAPFHRTLDTVPTTGEVAAPTTAGAPLTGPAEPVADRPHLTEPAVDDLLDGVATAEDVATPATVLPKPLRAGQVPPDVSELPVTAPTELPAVAIDEPLDTTVASVNARDAPSAAFVPPVQETAAPETPLDPRETGIIREEARAITAAVPKSLPAEGVEDRETPRIIREEKEAEAQAPISAERTAEEKATRLTEEIRQDGRAVEGGEVEREAEPVPLVVTDVVREKTVLEALTDEDTEKTVPSKRKAADTEVVEPEDELEQKRLRVE</sequence>
<reference evidence="2" key="1">
    <citation type="submission" date="2022-07" db="EMBL/GenBank/DDBJ databases">
        <title>The genome of Lyophyllum shimeji provides insight into the initial evolution of ectomycorrhizal fungal genome.</title>
        <authorList>
            <person name="Kobayashi Y."/>
            <person name="Shibata T."/>
            <person name="Hirakawa H."/>
            <person name="Shigenobu S."/>
            <person name="Nishiyama T."/>
            <person name="Yamada A."/>
            <person name="Hasebe M."/>
            <person name="Kawaguchi M."/>
        </authorList>
    </citation>
    <scope>NUCLEOTIDE SEQUENCE</scope>
    <source>
        <strain evidence="2">AT787</strain>
    </source>
</reference>
<dbReference type="OrthoDB" id="2861089at2759"/>
<evidence type="ECO:0000313" key="3">
    <source>
        <dbReference type="Proteomes" id="UP001063166"/>
    </source>
</evidence>
<proteinExistence type="predicted"/>
<feature type="compositionally biased region" description="Basic and acidic residues" evidence="1">
    <location>
        <begin position="459"/>
        <end position="489"/>
    </location>
</feature>